<feature type="domain" description="Glycoside hydrolase 35 catalytic" evidence="3">
    <location>
        <begin position="39"/>
        <end position="188"/>
    </location>
</feature>
<accession>A0A162DDJ9</accession>
<keyword evidence="5" id="KW-0378">Hydrolase</keyword>
<dbReference type="RefSeq" id="WP_061949100.1">
    <property type="nucleotide sequence ID" value="NZ_LTAO01000023.1"/>
</dbReference>
<sequence>MKEFSVNISPTKKEIFPASIDMGDQNVNGDQFQLTNYYFKKNGQPFYGICGEFHFSRYENQNWEDELIKMKMAGINIVPTYIFWNHHEEVQGEFDWKGNKNVRKFIELCDKHGLYVIIRIGPFCHGEVRNGGMPDWLYGRPFQLRSNDSQYLEFVKKLYQEISNQIQGLLFEDGGPIIGTQIENEHQHAGAPWEMTTGSSNEWVHAGGDGDEHIKVLKQLAQDVGIVTPMYTCTAWGGASAPSDEVLPLWGGYAFWPWIFYGDATEHPATPEYIYRDFHNNDKDNYGFTPNYPAENLPYACCEMGGGMTNFYQYRFKLPYESVDAMANIKVAGGCNFVGYYVFHGGQNPTGKKTPFLNESATPKISYDYQAPIGEFGQIRASYRRLKRQHYFYKEVENSFCEMKTTLPNGAEDIEPKDVETPRFAIRSNGESGYLFINNYQDHVKTQKQEDFSLFIDLEKESIQLPSQGGLALEKDESCILPFNLDLNGCTLQYATAQFMTSIEVENESYYFFYTPNGLTSEYMIKNSPVATITGTGIETEEQENHALVKVINESNNRMDIHLQNGKTLHICTLSDKDSQNFWKFSRKGQDYVFVTEATVLVSEEDVRLEIEDPATVELKVFPPLKEEASFKGCKVKKEKQQPGLFETYDLSFKRKQEKILRTDQVSDSQLKLEILPSAFSDVKELLIKVNYVGDIGYAYIDGELIHDHFYNGGTWEIGLKKHEEKLKTKEIYLYVSPYREGSYVKSDSPMAARTEMSEKKIATLDKVTYSIVTECLIDM</sequence>
<dbReference type="PRINTS" id="PR00742">
    <property type="entry name" value="GLHYDRLASE35"/>
</dbReference>
<dbReference type="AlphaFoldDB" id="A0A162DDJ9"/>
<evidence type="ECO:0000313" key="6">
    <source>
        <dbReference type="Proteomes" id="UP000075806"/>
    </source>
</evidence>
<organism evidence="5 6">
    <name type="scientific">Alkalihalobacillus trypoxylicola</name>
    <dbReference type="NCBI Taxonomy" id="519424"/>
    <lineage>
        <taxon>Bacteria</taxon>
        <taxon>Bacillati</taxon>
        <taxon>Bacillota</taxon>
        <taxon>Bacilli</taxon>
        <taxon>Bacillales</taxon>
        <taxon>Bacillaceae</taxon>
        <taxon>Alkalihalobacillus</taxon>
    </lineage>
</organism>
<dbReference type="InterPro" id="IPR037110">
    <property type="entry name" value="Betagal_dom2_sf"/>
</dbReference>
<evidence type="ECO:0000259" key="3">
    <source>
        <dbReference type="Pfam" id="PF01301"/>
    </source>
</evidence>
<dbReference type="GO" id="GO:0004553">
    <property type="term" value="F:hydrolase activity, hydrolyzing O-glycosyl compounds"/>
    <property type="evidence" value="ECO:0007669"/>
    <property type="project" value="InterPro"/>
</dbReference>
<dbReference type="SUPFAM" id="SSF51445">
    <property type="entry name" value="(Trans)glycosidases"/>
    <property type="match status" value="1"/>
</dbReference>
<dbReference type="Gene3D" id="2.102.20.10">
    <property type="entry name" value="Beta-galactosidase, domain 2"/>
    <property type="match status" value="1"/>
</dbReference>
<dbReference type="InterPro" id="IPR031330">
    <property type="entry name" value="Gly_Hdrlase_35_cat"/>
</dbReference>
<feature type="domain" description="Beta-galactosidase" evidence="4">
    <location>
        <begin position="432"/>
        <end position="572"/>
    </location>
</feature>
<dbReference type="InterPro" id="IPR018954">
    <property type="entry name" value="Betagal_dom2"/>
</dbReference>
<feature type="domain" description="Glycoside hydrolase 35 catalytic" evidence="3">
    <location>
        <begin position="257"/>
        <end position="390"/>
    </location>
</feature>
<reference evidence="5" key="1">
    <citation type="submission" date="2016-02" db="EMBL/GenBank/DDBJ databases">
        <title>Genome sequence of Bacillus trypoxylicola KCTC 13244(T).</title>
        <authorList>
            <person name="Jeong H."/>
            <person name="Park S.-H."/>
            <person name="Choi S.-K."/>
        </authorList>
    </citation>
    <scope>NUCLEOTIDE SEQUENCE [LARGE SCALE GENOMIC DNA]</scope>
    <source>
        <strain evidence="5">KCTC 13244</strain>
    </source>
</reference>
<proteinExistence type="inferred from homology"/>
<dbReference type="InterPro" id="IPR017853">
    <property type="entry name" value="GH"/>
</dbReference>
<dbReference type="OrthoDB" id="9813184at2"/>
<dbReference type="InterPro" id="IPR001944">
    <property type="entry name" value="Glycoside_Hdrlase_35"/>
</dbReference>
<dbReference type="PANTHER" id="PTHR23421">
    <property type="entry name" value="BETA-GALACTOSIDASE RELATED"/>
    <property type="match status" value="1"/>
</dbReference>
<comment type="similarity">
    <text evidence="1 2">Belongs to the glycosyl hydrolase 35 family.</text>
</comment>
<dbReference type="Pfam" id="PF10435">
    <property type="entry name" value="BetaGal_dom2"/>
    <property type="match status" value="1"/>
</dbReference>
<protein>
    <submittedName>
        <fullName evidence="5">Glycosyl hydrolase family 35</fullName>
    </submittedName>
</protein>
<evidence type="ECO:0000259" key="4">
    <source>
        <dbReference type="Pfam" id="PF10435"/>
    </source>
</evidence>
<evidence type="ECO:0000256" key="1">
    <source>
        <dbReference type="ARBA" id="ARBA00009809"/>
    </source>
</evidence>
<dbReference type="Gene3D" id="3.20.20.80">
    <property type="entry name" value="Glycosidases"/>
    <property type="match status" value="1"/>
</dbReference>
<comment type="caution">
    <text evidence="5">The sequence shown here is derived from an EMBL/GenBank/DDBJ whole genome shotgun (WGS) entry which is preliminary data.</text>
</comment>
<evidence type="ECO:0000256" key="2">
    <source>
        <dbReference type="RuleBase" id="RU003679"/>
    </source>
</evidence>
<dbReference type="SUPFAM" id="SSF51011">
    <property type="entry name" value="Glycosyl hydrolase domain"/>
    <property type="match status" value="1"/>
</dbReference>
<evidence type="ECO:0000313" key="5">
    <source>
        <dbReference type="EMBL" id="KYG29287.1"/>
    </source>
</evidence>
<gene>
    <name evidence="5" type="ORF">AZF04_07110</name>
</gene>
<name>A0A162DDJ9_9BACI</name>
<dbReference type="STRING" id="519424.AZF04_07110"/>
<dbReference type="Pfam" id="PF01301">
    <property type="entry name" value="Glyco_hydro_35"/>
    <property type="match status" value="2"/>
</dbReference>
<dbReference type="GO" id="GO:0005975">
    <property type="term" value="P:carbohydrate metabolic process"/>
    <property type="evidence" value="ECO:0007669"/>
    <property type="project" value="InterPro"/>
</dbReference>
<dbReference type="EMBL" id="LTAO01000023">
    <property type="protein sequence ID" value="KYG29287.1"/>
    <property type="molecule type" value="Genomic_DNA"/>
</dbReference>
<keyword evidence="6" id="KW-1185">Reference proteome</keyword>
<dbReference type="Proteomes" id="UP000075806">
    <property type="component" value="Unassembled WGS sequence"/>
</dbReference>